<evidence type="ECO:0000259" key="8">
    <source>
        <dbReference type="PROSITE" id="PS51379"/>
    </source>
</evidence>
<dbReference type="PANTHER" id="PTHR43177:SF7">
    <property type="entry name" value="ANAEROBIC DIMETHYL SULFOXIDE REDUCTASE, SUBUNIT B"/>
    <property type="match status" value="1"/>
</dbReference>
<dbReference type="Gene3D" id="3.30.70.20">
    <property type="match status" value="2"/>
</dbReference>
<keyword evidence="6" id="KW-0408">Iron</keyword>
<keyword evidence="5" id="KW-0677">Repeat</keyword>
<dbReference type="eggNOG" id="COG0437">
    <property type="taxonomic scope" value="Bacteria"/>
</dbReference>
<dbReference type="GO" id="GO:0016491">
    <property type="term" value="F:oxidoreductase activity"/>
    <property type="evidence" value="ECO:0007669"/>
    <property type="project" value="UniProtKB-ARBA"/>
</dbReference>
<organism evidence="9 10">
    <name type="scientific">Endozoicomonas elysicola</name>
    <dbReference type="NCBI Taxonomy" id="305900"/>
    <lineage>
        <taxon>Bacteria</taxon>
        <taxon>Pseudomonadati</taxon>
        <taxon>Pseudomonadota</taxon>
        <taxon>Gammaproteobacteria</taxon>
        <taxon>Oceanospirillales</taxon>
        <taxon>Endozoicomonadaceae</taxon>
        <taxon>Endozoicomonas</taxon>
    </lineage>
</organism>
<evidence type="ECO:0000256" key="1">
    <source>
        <dbReference type="ARBA" id="ARBA00001966"/>
    </source>
</evidence>
<dbReference type="InterPro" id="IPR017896">
    <property type="entry name" value="4Fe4S_Fe-S-bd"/>
</dbReference>
<dbReference type="STRING" id="305900.GV64_06610"/>
<keyword evidence="3" id="KW-0004">4Fe-4S</keyword>
<dbReference type="InterPro" id="IPR050954">
    <property type="entry name" value="ET_IronSulfur_Cluster-Binding"/>
</dbReference>
<accession>A0A081K8H2</accession>
<evidence type="ECO:0000313" key="9">
    <source>
        <dbReference type="EMBL" id="KEI70448.1"/>
    </source>
</evidence>
<dbReference type="Pfam" id="PF13247">
    <property type="entry name" value="Fer4_11"/>
    <property type="match status" value="1"/>
</dbReference>
<dbReference type="InterPro" id="IPR017900">
    <property type="entry name" value="4Fe4S_Fe_S_CS"/>
</dbReference>
<keyword evidence="4" id="KW-0479">Metal-binding</keyword>
<protein>
    <submittedName>
        <fullName evidence="9">Dimethyl sulfoxide reductase</fullName>
    </submittedName>
</protein>
<dbReference type="NCBIfam" id="TIGR02951">
    <property type="entry name" value="DMSO_dmsB"/>
    <property type="match status" value="1"/>
</dbReference>
<dbReference type="SUPFAM" id="SSF54862">
    <property type="entry name" value="4Fe-4S ferredoxins"/>
    <property type="match status" value="1"/>
</dbReference>
<evidence type="ECO:0000313" key="10">
    <source>
        <dbReference type="Proteomes" id="UP000027997"/>
    </source>
</evidence>
<proteinExistence type="predicted"/>
<keyword evidence="7" id="KW-0411">Iron-sulfur</keyword>
<dbReference type="EMBL" id="JOJP01000001">
    <property type="protein sequence ID" value="KEI70448.1"/>
    <property type="molecule type" value="Genomic_DNA"/>
</dbReference>
<sequence length="206" mass="22842">MGKQYGFFIDTNKCTGCNTCRIACKDFFDLPLGVNFRRVYEYEGGSWARQDDGWYPDIFAYYVSISCNHCEEPACVSACPTGAMHKRGEDGLVAVNQDICVGCRYCEMACPYGAPQYNAEKKVMSKCDGCFARIPMGRKPVCVEACPMRAIEFDTLENLRSKHGDLADIAPLPIAEKTTPSLVIRANRMARPTGDTSGNLQNPMEV</sequence>
<name>A0A081K8H2_9GAMM</name>
<dbReference type="PANTHER" id="PTHR43177">
    <property type="entry name" value="PROTEIN NRFC"/>
    <property type="match status" value="1"/>
</dbReference>
<evidence type="ECO:0000256" key="3">
    <source>
        <dbReference type="ARBA" id="ARBA00022485"/>
    </source>
</evidence>
<dbReference type="PROSITE" id="PS51379">
    <property type="entry name" value="4FE4S_FER_2"/>
    <property type="match status" value="3"/>
</dbReference>
<comment type="caution">
    <text evidence="9">The sequence shown here is derived from an EMBL/GenBank/DDBJ whole genome shotgun (WGS) entry which is preliminary data.</text>
</comment>
<comment type="function">
    <text evidence="2">Electron transfer subunit of the terminal reductase during anaerobic growth on various sulfoxide and N-oxide compounds.</text>
</comment>
<dbReference type="Pfam" id="PF12800">
    <property type="entry name" value="Fer4_4"/>
    <property type="match status" value="1"/>
</dbReference>
<comment type="cofactor">
    <cofactor evidence="1">
        <name>[4Fe-4S] cluster</name>
        <dbReference type="ChEBI" id="CHEBI:49883"/>
    </cofactor>
</comment>
<reference evidence="9 10" key="1">
    <citation type="submission" date="2014-06" db="EMBL/GenBank/DDBJ databases">
        <title>Whole Genome Sequences of Three Symbiotic Endozoicomonas Bacteria.</title>
        <authorList>
            <person name="Neave M.J."/>
            <person name="Apprill A."/>
            <person name="Voolstra C.R."/>
        </authorList>
    </citation>
    <scope>NUCLEOTIDE SEQUENCE [LARGE SCALE GENOMIC DNA]</scope>
    <source>
        <strain evidence="9 10">DSM 22380</strain>
    </source>
</reference>
<evidence type="ECO:0000256" key="4">
    <source>
        <dbReference type="ARBA" id="ARBA00022723"/>
    </source>
</evidence>
<feature type="domain" description="4Fe-4S ferredoxin-type" evidence="8">
    <location>
        <begin position="59"/>
        <end position="89"/>
    </location>
</feature>
<evidence type="ECO:0000256" key="2">
    <source>
        <dbReference type="ARBA" id="ARBA00003584"/>
    </source>
</evidence>
<dbReference type="RefSeq" id="WP_020580979.1">
    <property type="nucleotide sequence ID" value="NZ_JOJP01000001.1"/>
</dbReference>
<dbReference type="Proteomes" id="UP000027997">
    <property type="component" value="Unassembled WGS sequence"/>
</dbReference>
<dbReference type="InterPro" id="IPR014297">
    <property type="entry name" value="DMSO_DmsB"/>
</dbReference>
<dbReference type="GO" id="GO:0051539">
    <property type="term" value="F:4 iron, 4 sulfur cluster binding"/>
    <property type="evidence" value="ECO:0007669"/>
    <property type="project" value="UniProtKB-KW"/>
</dbReference>
<dbReference type="GO" id="GO:0046872">
    <property type="term" value="F:metal ion binding"/>
    <property type="evidence" value="ECO:0007669"/>
    <property type="project" value="UniProtKB-KW"/>
</dbReference>
<gene>
    <name evidence="9" type="ORF">GV64_06610</name>
</gene>
<feature type="domain" description="4Fe-4S ferredoxin-type" evidence="8">
    <location>
        <begin position="91"/>
        <end position="120"/>
    </location>
</feature>
<dbReference type="PROSITE" id="PS00198">
    <property type="entry name" value="4FE4S_FER_1"/>
    <property type="match status" value="1"/>
</dbReference>
<feature type="domain" description="4Fe-4S ferredoxin-type" evidence="8">
    <location>
        <begin position="5"/>
        <end position="33"/>
    </location>
</feature>
<dbReference type="AlphaFoldDB" id="A0A081K8H2"/>
<dbReference type="GO" id="GO:0045333">
    <property type="term" value="P:cellular respiration"/>
    <property type="evidence" value="ECO:0007669"/>
    <property type="project" value="UniProtKB-ARBA"/>
</dbReference>
<dbReference type="FunFam" id="3.30.70.20:FF:000003">
    <property type="entry name" value="Dimethyl sulfoxide reductase subunit B"/>
    <property type="match status" value="1"/>
</dbReference>
<dbReference type="CDD" id="cd16371">
    <property type="entry name" value="DMSOR_beta_like"/>
    <property type="match status" value="1"/>
</dbReference>
<evidence type="ECO:0000256" key="6">
    <source>
        <dbReference type="ARBA" id="ARBA00023004"/>
    </source>
</evidence>
<evidence type="ECO:0000256" key="7">
    <source>
        <dbReference type="ARBA" id="ARBA00023014"/>
    </source>
</evidence>
<evidence type="ECO:0000256" key="5">
    <source>
        <dbReference type="ARBA" id="ARBA00022737"/>
    </source>
</evidence>
<keyword evidence="10" id="KW-1185">Reference proteome</keyword>